<comment type="catalytic activity">
    <reaction evidence="19">
        <text>ATP + H2O = ADP + phosphate + H(+)</text>
        <dbReference type="Rhea" id="RHEA:13065"/>
        <dbReference type="ChEBI" id="CHEBI:15377"/>
        <dbReference type="ChEBI" id="CHEBI:15378"/>
        <dbReference type="ChEBI" id="CHEBI:30616"/>
        <dbReference type="ChEBI" id="CHEBI:43474"/>
        <dbReference type="ChEBI" id="CHEBI:456216"/>
        <dbReference type="EC" id="5.6.2.3"/>
    </reaction>
</comment>
<dbReference type="SUPFAM" id="SSF52540">
    <property type="entry name" value="P-loop containing nucleoside triphosphate hydrolases"/>
    <property type="match status" value="1"/>
</dbReference>
<dbReference type="SMART" id="SM00491">
    <property type="entry name" value="HELICc2"/>
    <property type="match status" value="1"/>
</dbReference>
<keyword evidence="22" id="KW-1185">Reference proteome</keyword>
<evidence type="ECO:0000256" key="12">
    <source>
        <dbReference type="ARBA" id="ARBA00023235"/>
    </source>
</evidence>
<keyword evidence="13" id="KW-0131">Cell cycle</keyword>
<comment type="cofactor">
    <cofactor evidence="1">
        <name>[4Fe-4S] cluster</name>
        <dbReference type="ChEBI" id="CHEBI:49883"/>
    </cofactor>
</comment>
<dbReference type="InterPro" id="IPR006554">
    <property type="entry name" value="Helicase-like_DEXD_c2"/>
</dbReference>
<feature type="domain" description="Helicase ATP-binding" evidence="20">
    <location>
        <begin position="1"/>
        <end position="282"/>
    </location>
</feature>
<reference evidence="21 22" key="1">
    <citation type="submission" date="2019-01" db="EMBL/GenBank/DDBJ databases">
        <title>Genomes sequencing and comparative genomics of infectious freshwater microsporidia, Cucumispora dikerogammari and Thelohania contejeani.</title>
        <authorList>
            <person name="Cormier A."/>
            <person name="Giraud I."/>
            <person name="Wattier R."/>
            <person name="Teixeira M."/>
            <person name="Grandjean F."/>
            <person name="Rigaud T."/>
            <person name="Cordaux R."/>
        </authorList>
    </citation>
    <scope>NUCLEOTIDE SEQUENCE [LARGE SCALE GENOMIC DNA]</scope>
    <source>
        <strain evidence="21">T1</strain>
        <tissue evidence="21">Spores</tissue>
    </source>
</reference>
<evidence type="ECO:0000256" key="7">
    <source>
        <dbReference type="ARBA" id="ARBA00022801"/>
    </source>
</evidence>
<dbReference type="EC" id="5.6.2.3" evidence="15"/>
<dbReference type="InterPro" id="IPR002464">
    <property type="entry name" value="DNA/RNA_helicase_DEAH_CS"/>
</dbReference>
<dbReference type="InterPro" id="IPR006555">
    <property type="entry name" value="ATP-dep_Helicase_C"/>
</dbReference>
<dbReference type="SMART" id="SM00488">
    <property type="entry name" value="DEXDc2"/>
    <property type="match status" value="1"/>
</dbReference>
<dbReference type="Proteomes" id="UP001516464">
    <property type="component" value="Unassembled WGS sequence"/>
</dbReference>
<accession>A0ABQ7I0H8</accession>
<evidence type="ECO:0000256" key="6">
    <source>
        <dbReference type="ARBA" id="ARBA00022741"/>
    </source>
</evidence>
<proteinExistence type="inferred from homology"/>
<keyword evidence="6" id="KW-0547">Nucleotide-binding</keyword>
<evidence type="ECO:0000256" key="18">
    <source>
        <dbReference type="ARBA" id="ARBA00045702"/>
    </source>
</evidence>
<evidence type="ECO:0000256" key="14">
    <source>
        <dbReference type="ARBA" id="ARBA00029709"/>
    </source>
</evidence>
<dbReference type="InterPro" id="IPR010614">
    <property type="entry name" value="RAD3-like_helicase_DEAD"/>
</dbReference>
<gene>
    <name evidence="21" type="primary">chl1</name>
    <name evidence="21" type="ORF">TCON_0870</name>
</gene>
<dbReference type="InterPro" id="IPR045028">
    <property type="entry name" value="DinG/Rad3-like"/>
</dbReference>
<comment type="caution">
    <text evidence="21">The sequence shown here is derived from an EMBL/GenBank/DDBJ whole genome shotgun (WGS) entry which is preliminary data.</text>
</comment>
<organism evidence="21 22">
    <name type="scientific">Astathelohania contejeani</name>
    <dbReference type="NCBI Taxonomy" id="164912"/>
    <lineage>
        <taxon>Eukaryota</taxon>
        <taxon>Fungi</taxon>
        <taxon>Fungi incertae sedis</taxon>
        <taxon>Microsporidia</taxon>
        <taxon>Astathelohaniidae</taxon>
        <taxon>Astathelohania</taxon>
    </lineage>
</organism>
<protein>
    <recommendedName>
        <fullName evidence="4">ATP-dependent DNA helicase CHL1</fullName>
        <ecNumber evidence="15">5.6.2.3</ecNumber>
    </recommendedName>
    <alternativeName>
        <fullName evidence="3">ATP-dependent DNA helicase chl1</fullName>
    </alternativeName>
    <alternativeName>
        <fullName evidence="14">Chromosome loss protein 1</fullName>
    </alternativeName>
    <alternativeName>
        <fullName evidence="16 17">DNA 5'-3' helicase CHL1</fullName>
    </alternativeName>
</protein>
<dbReference type="EMBL" id="SBIQ01000040">
    <property type="protein sequence ID" value="KAF7683931.1"/>
    <property type="molecule type" value="Genomic_DNA"/>
</dbReference>
<dbReference type="Pfam" id="PF13307">
    <property type="entry name" value="Helicase_C_2"/>
    <property type="match status" value="1"/>
</dbReference>
<evidence type="ECO:0000256" key="10">
    <source>
        <dbReference type="ARBA" id="ARBA00023004"/>
    </source>
</evidence>
<evidence type="ECO:0000256" key="5">
    <source>
        <dbReference type="ARBA" id="ARBA00022723"/>
    </source>
</evidence>
<evidence type="ECO:0000256" key="2">
    <source>
        <dbReference type="ARBA" id="ARBA00008435"/>
    </source>
</evidence>
<keyword evidence="9" id="KW-0067">ATP-binding</keyword>
<evidence type="ECO:0000256" key="11">
    <source>
        <dbReference type="ARBA" id="ARBA00023014"/>
    </source>
</evidence>
<evidence type="ECO:0000256" key="15">
    <source>
        <dbReference type="ARBA" id="ARBA00044969"/>
    </source>
</evidence>
<keyword evidence="7" id="KW-0378">Hydrolase</keyword>
<dbReference type="Gene3D" id="3.40.50.300">
    <property type="entry name" value="P-loop containing nucleotide triphosphate hydrolases"/>
    <property type="match status" value="2"/>
</dbReference>
<dbReference type="PROSITE" id="PS51193">
    <property type="entry name" value="HELICASE_ATP_BIND_2"/>
    <property type="match status" value="1"/>
</dbReference>
<evidence type="ECO:0000256" key="9">
    <source>
        <dbReference type="ARBA" id="ARBA00022840"/>
    </source>
</evidence>
<evidence type="ECO:0000256" key="3">
    <source>
        <dbReference type="ARBA" id="ARBA00016387"/>
    </source>
</evidence>
<keyword evidence="11" id="KW-0411">Iron-sulfur</keyword>
<evidence type="ECO:0000313" key="22">
    <source>
        <dbReference type="Proteomes" id="UP001516464"/>
    </source>
</evidence>
<evidence type="ECO:0000256" key="8">
    <source>
        <dbReference type="ARBA" id="ARBA00022806"/>
    </source>
</evidence>
<evidence type="ECO:0000259" key="20">
    <source>
        <dbReference type="PROSITE" id="PS51193"/>
    </source>
</evidence>
<keyword evidence="5" id="KW-0479">Metal-binding</keyword>
<keyword evidence="10" id="KW-0408">Iron</keyword>
<keyword evidence="12" id="KW-0413">Isomerase</keyword>
<dbReference type="PROSITE" id="PS00690">
    <property type="entry name" value="DEAH_ATP_HELICASE"/>
    <property type="match status" value="1"/>
</dbReference>
<dbReference type="Pfam" id="PF06733">
    <property type="entry name" value="DEAD_2"/>
    <property type="match status" value="1"/>
</dbReference>
<dbReference type="InterPro" id="IPR027417">
    <property type="entry name" value="P-loop_NTPase"/>
</dbReference>
<evidence type="ECO:0000256" key="1">
    <source>
        <dbReference type="ARBA" id="ARBA00001966"/>
    </source>
</evidence>
<evidence type="ECO:0000256" key="17">
    <source>
        <dbReference type="ARBA" id="ARBA00045008"/>
    </source>
</evidence>
<comment type="function">
    <text evidence="18">ATP-dependent DNA helicase important for chromosome transmission and normal cell cycle progression in G(2)/M. May have a role in changing DNA topology to allow the loading of proteins involved in maintaining sister chromatid cohesion in the vicinity of the centromeres. Has a specific role in chromosome segregation during meiosis II.</text>
</comment>
<dbReference type="PANTHER" id="PTHR11472">
    <property type="entry name" value="DNA REPAIR DEAD HELICASE RAD3/XP-D SUBFAMILY MEMBER"/>
    <property type="match status" value="1"/>
</dbReference>
<dbReference type="SMART" id="SM00487">
    <property type="entry name" value="DEXDc"/>
    <property type="match status" value="1"/>
</dbReference>
<dbReference type="InterPro" id="IPR014001">
    <property type="entry name" value="Helicase_ATP-bd"/>
</dbReference>
<keyword evidence="8 21" id="KW-0347">Helicase</keyword>
<name>A0ABQ7I0H8_9MICR</name>
<dbReference type="GO" id="GO:0004386">
    <property type="term" value="F:helicase activity"/>
    <property type="evidence" value="ECO:0007669"/>
    <property type="project" value="UniProtKB-KW"/>
</dbReference>
<comment type="similarity">
    <text evidence="2">Belongs to the DEAD box helicase family. DEAH subfamily. DDX11/CHL1 sub-subfamily.</text>
</comment>
<evidence type="ECO:0000256" key="4">
    <source>
        <dbReference type="ARBA" id="ARBA00017386"/>
    </source>
</evidence>
<dbReference type="PANTHER" id="PTHR11472:SF41">
    <property type="entry name" value="ATP-DEPENDENT DNA HELICASE DDX11-RELATED"/>
    <property type="match status" value="1"/>
</dbReference>
<evidence type="ECO:0000313" key="21">
    <source>
        <dbReference type="EMBL" id="KAF7683931.1"/>
    </source>
</evidence>
<evidence type="ECO:0000256" key="16">
    <source>
        <dbReference type="ARBA" id="ARBA00044998"/>
    </source>
</evidence>
<evidence type="ECO:0000256" key="19">
    <source>
        <dbReference type="ARBA" id="ARBA00048954"/>
    </source>
</evidence>
<evidence type="ECO:0000256" key="13">
    <source>
        <dbReference type="ARBA" id="ARBA00023306"/>
    </source>
</evidence>
<dbReference type="InterPro" id="IPR014013">
    <property type="entry name" value="Helic_SF1/SF2_ATP-bd_DinG/Rad3"/>
</dbReference>
<sequence length="647" mass="74923">MEYGLSHKLYELQTDFISKAISIIESNKIGIFSSPTGTGKTLSLLCSIYNYLSVPDNNIEHYGLSPENAILMDQLFGSNNKVTTVFYCSRTHSQLNQAINELKKLNKQINSCIIGSRKIYCINDDVNPKGKKRSEEKKKNGCVSSNIELELINERCSEHIKKDKCKFYENTYPIKGMVDIEELISTGKTNNFCPYYFLKDYSKRCEIIFLPYSLLFTKEGRKSVNLDIKNSIIIVDEAHNIYESVIQMNSISIIYEDIRKYLQAFMVYKTKYETRERKLNNCRMVIEILNRMLEFQNEYKINGDDERCISVTEYLIKSHLSDFNMLELENYIRESKIAQKLEGFNTNLHFKLFNILKFLVLLTVSDENGRIFFNSGKIRFTPLNPKIYFEEVLDCRALILAGGTMEPIETLTPIFGERPWNYFSYPNICTNFKAYILSQGPSGRELRINYENRSTDDTINDIVNTISNFSKTVTKGGIICFLPSKHFLKILREHLTKLTKKIMFDDTSTFEEYCREVKKQPVIMFSILGGRLSEGINFQDDLCRLLIVIGVPYPSLSLELKERIKFQGKEYPTLIAMKTVNQALGRALRHKEDFAAMVLLDVRYKSLENKLSPWIRKNTNNFDFLHTLLDVKTFLSDNGCGLPKLDN</sequence>